<dbReference type="OrthoDB" id="1121506at2"/>
<evidence type="ECO:0008006" key="3">
    <source>
        <dbReference type="Google" id="ProtNLM"/>
    </source>
</evidence>
<dbReference type="PROSITE" id="PS51257">
    <property type="entry name" value="PROKAR_LIPOPROTEIN"/>
    <property type="match status" value="1"/>
</dbReference>
<dbReference type="Proteomes" id="UP000198393">
    <property type="component" value="Unassembled WGS sequence"/>
</dbReference>
<sequence length="219" mass="24829">MKSKLSKKTLYFIIPALVWMGISCDEFIEPDISNKQVNLIAPGDNITIDSSRVVFFWDHLPEALDYSFQIVTGNFDSPDILIFDTLIVNNKITLNLDSGTYQWGVSALNSNYQTAYSVRSLTINNKSAAKGSINLLFPQNQQTLADTTFQFNWNTSANIEEYVFKILELPEKNAVTSNSFILRSFPKQNASYQWQVIGLLEGRNETIESPIYTFTIDPN</sequence>
<protein>
    <recommendedName>
        <fullName evidence="3">SusE outer membrane protein</fullName>
    </recommendedName>
</protein>
<name>A0A239K6S5_EKHLU</name>
<keyword evidence="2" id="KW-1185">Reference proteome</keyword>
<dbReference type="Gene3D" id="2.60.40.10">
    <property type="entry name" value="Immunoglobulins"/>
    <property type="match status" value="2"/>
</dbReference>
<evidence type="ECO:0000313" key="2">
    <source>
        <dbReference type="Proteomes" id="UP000198393"/>
    </source>
</evidence>
<organism evidence="1 2">
    <name type="scientific">Ekhidna lutea</name>
    <dbReference type="NCBI Taxonomy" id="447679"/>
    <lineage>
        <taxon>Bacteria</taxon>
        <taxon>Pseudomonadati</taxon>
        <taxon>Bacteroidota</taxon>
        <taxon>Cytophagia</taxon>
        <taxon>Cytophagales</taxon>
        <taxon>Reichenbachiellaceae</taxon>
        <taxon>Ekhidna</taxon>
    </lineage>
</organism>
<accession>A0A239K6S5</accession>
<dbReference type="AlphaFoldDB" id="A0A239K6S5"/>
<proteinExistence type="predicted"/>
<evidence type="ECO:0000313" key="1">
    <source>
        <dbReference type="EMBL" id="SNT14156.1"/>
    </source>
</evidence>
<dbReference type="EMBL" id="FZPD01000004">
    <property type="protein sequence ID" value="SNT14156.1"/>
    <property type="molecule type" value="Genomic_DNA"/>
</dbReference>
<gene>
    <name evidence="1" type="ORF">SAMN05421640_2483</name>
</gene>
<dbReference type="RefSeq" id="WP_144017411.1">
    <property type="nucleotide sequence ID" value="NZ_FZPD01000004.1"/>
</dbReference>
<reference evidence="1 2" key="1">
    <citation type="submission" date="2017-06" db="EMBL/GenBank/DDBJ databases">
        <authorList>
            <person name="Kim H.J."/>
            <person name="Triplett B.A."/>
        </authorList>
    </citation>
    <scope>NUCLEOTIDE SEQUENCE [LARGE SCALE GENOMIC DNA]</scope>
    <source>
        <strain evidence="1 2">DSM 19307</strain>
    </source>
</reference>
<dbReference type="InterPro" id="IPR013783">
    <property type="entry name" value="Ig-like_fold"/>
</dbReference>